<dbReference type="EMBL" id="MCGO01000011">
    <property type="protein sequence ID" value="ORY48695.1"/>
    <property type="molecule type" value="Genomic_DNA"/>
</dbReference>
<comment type="caution">
    <text evidence="3">The sequence shown here is derived from an EMBL/GenBank/DDBJ whole genome shotgun (WGS) entry which is preliminary data.</text>
</comment>
<sequence length="243" mass="26639">MPNTNFVIIIALSVLHHLNPALSFAAAASDQHTQTNYAKPPSNNKAGAPACTILCTVSAVFAAPIVSDVLVPSVVSTFIKDDPSSTSAREHNAYINFMNRLHERVAFCEHILGCKAIDFDPTQNSNSTALEEKTPDISYYSKDEDEIRKYDPDVDDYVVPSQNPQKLHSKDVQRVLAAERRRLVGRFQRGSFHQTSVQCVEGPNEGKRINSDKLDGMIVKLALELLFIGIGVAILLHGPNNAA</sequence>
<dbReference type="AlphaFoldDB" id="A0A1Y2CQR3"/>
<dbReference type="Proteomes" id="UP000193642">
    <property type="component" value="Unassembled WGS sequence"/>
</dbReference>
<feature type="chain" id="PRO_5011988207" evidence="2">
    <location>
        <begin position="24"/>
        <end position="243"/>
    </location>
</feature>
<evidence type="ECO:0000256" key="1">
    <source>
        <dbReference type="SAM" id="Phobius"/>
    </source>
</evidence>
<keyword evidence="1" id="KW-1133">Transmembrane helix</keyword>
<dbReference type="PROSITE" id="PS00221">
    <property type="entry name" value="MIP"/>
    <property type="match status" value="1"/>
</dbReference>
<organism evidence="3 4">
    <name type="scientific">Rhizoclosmatium globosum</name>
    <dbReference type="NCBI Taxonomy" id="329046"/>
    <lineage>
        <taxon>Eukaryota</taxon>
        <taxon>Fungi</taxon>
        <taxon>Fungi incertae sedis</taxon>
        <taxon>Chytridiomycota</taxon>
        <taxon>Chytridiomycota incertae sedis</taxon>
        <taxon>Chytridiomycetes</taxon>
        <taxon>Chytridiales</taxon>
        <taxon>Chytriomycetaceae</taxon>
        <taxon>Rhizoclosmatium</taxon>
    </lineage>
</organism>
<reference evidence="3 4" key="1">
    <citation type="submission" date="2016-07" db="EMBL/GenBank/DDBJ databases">
        <title>Pervasive Adenine N6-methylation of Active Genes in Fungi.</title>
        <authorList>
            <consortium name="DOE Joint Genome Institute"/>
            <person name="Mondo S.J."/>
            <person name="Dannebaum R.O."/>
            <person name="Kuo R.C."/>
            <person name="Labutti K."/>
            <person name="Haridas S."/>
            <person name="Kuo A."/>
            <person name="Salamov A."/>
            <person name="Ahrendt S.R."/>
            <person name="Lipzen A."/>
            <person name="Sullivan W."/>
            <person name="Andreopoulos W.B."/>
            <person name="Clum A."/>
            <person name="Lindquist E."/>
            <person name="Daum C."/>
            <person name="Ramamoorthy G.K."/>
            <person name="Gryganskyi A."/>
            <person name="Culley D."/>
            <person name="Magnuson J.K."/>
            <person name="James T.Y."/>
            <person name="O'Malley M.A."/>
            <person name="Stajich J.E."/>
            <person name="Spatafora J.W."/>
            <person name="Visel A."/>
            <person name="Grigoriev I.V."/>
        </authorList>
    </citation>
    <scope>NUCLEOTIDE SEQUENCE [LARGE SCALE GENOMIC DNA]</scope>
    <source>
        <strain evidence="3 4">JEL800</strain>
    </source>
</reference>
<evidence type="ECO:0000256" key="2">
    <source>
        <dbReference type="SAM" id="SignalP"/>
    </source>
</evidence>
<proteinExistence type="predicted"/>
<protein>
    <submittedName>
        <fullName evidence="3">Uncharacterized protein</fullName>
    </submittedName>
</protein>
<feature type="signal peptide" evidence="2">
    <location>
        <begin position="1"/>
        <end position="23"/>
    </location>
</feature>
<accession>A0A1Y2CQR3</accession>
<keyword evidence="2" id="KW-0732">Signal</keyword>
<dbReference type="OrthoDB" id="10339125at2759"/>
<keyword evidence="1" id="KW-0472">Membrane</keyword>
<keyword evidence="4" id="KW-1185">Reference proteome</keyword>
<evidence type="ECO:0000313" key="4">
    <source>
        <dbReference type="Proteomes" id="UP000193642"/>
    </source>
</evidence>
<name>A0A1Y2CQR3_9FUNG</name>
<feature type="transmembrane region" description="Helical" evidence="1">
    <location>
        <begin position="217"/>
        <end position="236"/>
    </location>
</feature>
<keyword evidence="1" id="KW-0812">Transmembrane</keyword>
<evidence type="ECO:0000313" key="3">
    <source>
        <dbReference type="EMBL" id="ORY48695.1"/>
    </source>
</evidence>
<dbReference type="InterPro" id="IPR022357">
    <property type="entry name" value="MIP_CS"/>
</dbReference>
<gene>
    <name evidence="3" type="ORF">BCR33DRAFT_714419</name>
</gene>